<protein>
    <submittedName>
        <fullName evidence="1">Uncharacterized protein</fullName>
    </submittedName>
</protein>
<dbReference type="EMBL" id="JAAFYZ010000306">
    <property type="protein sequence ID" value="MBS2553983.1"/>
    <property type="molecule type" value="Genomic_DNA"/>
</dbReference>
<evidence type="ECO:0000313" key="2">
    <source>
        <dbReference type="Proteomes" id="UP000730482"/>
    </source>
</evidence>
<proteinExistence type="predicted"/>
<organism evidence="1 2">
    <name type="scientific">Catenulispora pinistramenti</name>
    <dbReference type="NCBI Taxonomy" id="2705254"/>
    <lineage>
        <taxon>Bacteria</taxon>
        <taxon>Bacillati</taxon>
        <taxon>Actinomycetota</taxon>
        <taxon>Actinomycetes</taxon>
        <taxon>Catenulisporales</taxon>
        <taxon>Catenulisporaceae</taxon>
        <taxon>Catenulispora</taxon>
    </lineage>
</organism>
<dbReference type="Proteomes" id="UP000730482">
    <property type="component" value="Unassembled WGS sequence"/>
</dbReference>
<reference evidence="1 2" key="1">
    <citation type="submission" date="2020-02" db="EMBL/GenBank/DDBJ databases">
        <title>Acidophilic actinobacteria isolated from forest soil.</title>
        <authorList>
            <person name="Golinska P."/>
        </authorList>
    </citation>
    <scope>NUCLEOTIDE SEQUENCE [LARGE SCALE GENOMIC DNA]</scope>
    <source>
        <strain evidence="1 2">NL8</strain>
    </source>
</reference>
<name>A0ABS5L6K8_9ACTN</name>
<comment type="caution">
    <text evidence="1">The sequence shown here is derived from an EMBL/GenBank/DDBJ whole genome shotgun (WGS) entry which is preliminary data.</text>
</comment>
<evidence type="ECO:0000313" key="1">
    <source>
        <dbReference type="EMBL" id="MBS2553983.1"/>
    </source>
</evidence>
<gene>
    <name evidence="1" type="ORF">KGQ19_44730</name>
</gene>
<keyword evidence="2" id="KW-1185">Reference proteome</keyword>
<dbReference type="RefSeq" id="WP_212021051.1">
    <property type="nucleotide sequence ID" value="NZ_JAAFYZ010000306.1"/>
</dbReference>
<accession>A0ABS5L6K8</accession>
<sequence length="74" mass="7254">MTVTLTISGLPKASVPGIDLTGIDLAGVARTLRPLLTPALAGVAELAGLGPLVPILLTIVAKATATSGPKEVVA</sequence>